<dbReference type="EMBL" id="AVCK01000003">
    <property type="protein sequence ID" value="KFN48166.1"/>
    <property type="molecule type" value="Genomic_DNA"/>
</dbReference>
<comment type="pathway">
    <text evidence="2 14">Porphyrin-containing compound metabolism; heme O biosynthesis; heme O from protoheme: step 1/1.</text>
</comment>
<dbReference type="InterPro" id="IPR000537">
    <property type="entry name" value="UbiA_prenyltransferase"/>
</dbReference>
<accession>A0A091B8V0</accession>
<dbReference type="InterPro" id="IPR030470">
    <property type="entry name" value="UbiA_prenylTrfase_CS"/>
</dbReference>
<dbReference type="PANTHER" id="PTHR43448">
    <property type="entry name" value="PROTOHEME IX FARNESYLTRANSFERASE, MITOCHONDRIAL"/>
    <property type="match status" value="1"/>
</dbReference>
<comment type="caution">
    <text evidence="15">The sequence shown here is derived from an EMBL/GenBank/DDBJ whole genome shotgun (WGS) entry which is preliminary data.</text>
</comment>
<evidence type="ECO:0000256" key="12">
    <source>
        <dbReference type="ARBA" id="ARBA00042475"/>
    </source>
</evidence>
<dbReference type="GO" id="GO:0005886">
    <property type="term" value="C:plasma membrane"/>
    <property type="evidence" value="ECO:0007669"/>
    <property type="project" value="UniProtKB-SubCell"/>
</dbReference>
<gene>
    <name evidence="14" type="primary">cyoE</name>
    <name evidence="15" type="ORF">N787_06915</name>
</gene>
<keyword evidence="5 14" id="KW-0808">Transferase</keyword>
<comment type="catalytic activity">
    <reaction evidence="13 14">
        <text>heme b + (2E,6E)-farnesyl diphosphate + H2O = Fe(II)-heme o + diphosphate</text>
        <dbReference type="Rhea" id="RHEA:28070"/>
        <dbReference type="ChEBI" id="CHEBI:15377"/>
        <dbReference type="ChEBI" id="CHEBI:33019"/>
        <dbReference type="ChEBI" id="CHEBI:60344"/>
        <dbReference type="ChEBI" id="CHEBI:60530"/>
        <dbReference type="ChEBI" id="CHEBI:175763"/>
        <dbReference type="EC" id="2.5.1.141"/>
    </reaction>
</comment>
<feature type="transmembrane region" description="Helical" evidence="14">
    <location>
        <begin position="44"/>
        <end position="64"/>
    </location>
</feature>
<evidence type="ECO:0000256" key="14">
    <source>
        <dbReference type="HAMAP-Rule" id="MF_00154"/>
    </source>
</evidence>
<evidence type="ECO:0000256" key="9">
    <source>
        <dbReference type="ARBA" id="ARBA00023136"/>
    </source>
</evidence>
<keyword evidence="9 14" id="KW-0472">Membrane</keyword>
<evidence type="ECO:0000256" key="10">
    <source>
        <dbReference type="ARBA" id="ARBA00030253"/>
    </source>
</evidence>
<feature type="transmembrane region" description="Helical" evidence="14">
    <location>
        <begin position="16"/>
        <end position="32"/>
    </location>
</feature>
<dbReference type="PANTHER" id="PTHR43448:SF7">
    <property type="entry name" value="4-HYDROXYBENZOATE SOLANESYLTRANSFERASE"/>
    <property type="match status" value="1"/>
</dbReference>
<organism evidence="15 16">
    <name type="scientific">Arenimonas metalli CF5-1</name>
    <dbReference type="NCBI Taxonomy" id="1384056"/>
    <lineage>
        <taxon>Bacteria</taxon>
        <taxon>Pseudomonadati</taxon>
        <taxon>Pseudomonadota</taxon>
        <taxon>Gammaproteobacteria</taxon>
        <taxon>Lysobacterales</taxon>
        <taxon>Lysobacteraceae</taxon>
        <taxon>Arenimonas</taxon>
    </lineage>
</organism>
<dbReference type="NCBIfam" id="TIGR01473">
    <property type="entry name" value="cyoE_ctaB"/>
    <property type="match status" value="1"/>
</dbReference>
<keyword evidence="8 14" id="KW-0350">Heme biosynthesis</keyword>
<evidence type="ECO:0000313" key="15">
    <source>
        <dbReference type="EMBL" id="KFN48166.1"/>
    </source>
</evidence>
<feature type="transmembrane region" description="Helical" evidence="14">
    <location>
        <begin position="282"/>
        <end position="303"/>
    </location>
</feature>
<feature type="transmembrane region" description="Helical" evidence="14">
    <location>
        <begin position="139"/>
        <end position="158"/>
    </location>
</feature>
<dbReference type="STRING" id="1384056.N787_06915"/>
<feature type="transmembrane region" description="Helical" evidence="14">
    <location>
        <begin position="222"/>
        <end position="243"/>
    </location>
</feature>
<keyword evidence="7 14" id="KW-1133">Transmembrane helix</keyword>
<dbReference type="FunFam" id="1.10.357.140:FF:000001">
    <property type="entry name" value="Protoheme IX farnesyltransferase"/>
    <property type="match status" value="1"/>
</dbReference>
<dbReference type="InterPro" id="IPR044878">
    <property type="entry name" value="UbiA_sf"/>
</dbReference>
<evidence type="ECO:0000256" key="6">
    <source>
        <dbReference type="ARBA" id="ARBA00022692"/>
    </source>
</evidence>
<feature type="transmembrane region" description="Helical" evidence="14">
    <location>
        <begin position="85"/>
        <end position="107"/>
    </location>
</feature>
<keyword evidence="6 14" id="KW-0812">Transmembrane</keyword>
<dbReference type="AlphaFoldDB" id="A0A091B8V0"/>
<dbReference type="OrthoDB" id="9814417at2"/>
<name>A0A091B8V0_9GAMM</name>
<dbReference type="NCBIfam" id="NF003349">
    <property type="entry name" value="PRK04375.1-2"/>
    <property type="match status" value="1"/>
</dbReference>
<dbReference type="Pfam" id="PF01040">
    <property type="entry name" value="UbiA"/>
    <property type="match status" value="1"/>
</dbReference>
<dbReference type="EC" id="2.5.1.141" evidence="3 14"/>
<comment type="function">
    <text evidence="14">Converts heme B (protoheme IX) to heme O by substitution of the vinyl group on carbon 2 of heme B porphyrin ring with a hydroxyethyl farnesyl side group.</text>
</comment>
<comment type="similarity">
    <text evidence="14">Belongs to the UbiA prenyltransferase family. Protoheme IX farnesyltransferase subfamily.</text>
</comment>
<evidence type="ECO:0000256" key="3">
    <source>
        <dbReference type="ARBA" id="ARBA00012292"/>
    </source>
</evidence>
<dbReference type="GO" id="GO:0048034">
    <property type="term" value="P:heme O biosynthetic process"/>
    <property type="evidence" value="ECO:0007669"/>
    <property type="project" value="UniProtKB-UniRule"/>
</dbReference>
<evidence type="ECO:0000256" key="1">
    <source>
        <dbReference type="ARBA" id="ARBA00004651"/>
    </source>
</evidence>
<evidence type="ECO:0000256" key="11">
    <source>
        <dbReference type="ARBA" id="ARBA00040810"/>
    </source>
</evidence>
<dbReference type="InterPro" id="IPR006369">
    <property type="entry name" value="Protohaem_IX_farnesylTrfase"/>
</dbReference>
<dbReference type="GO" id="GO:0008495">
    <property type="term" value="F:protoheme IX farnesyltransferase activity"/>
    <property type="evidence" value="ECO:0007669"/>
    <property type="project" value="UniProtKB-UniRule"/>
</dbReference>
<dbReference type="PATRIC" id="fig|1384056.3.peg.258"/>
<feature type="transmembrane region" description="Helical" evidence="14">
    <location>
        <begin position="249"/>
        <end position="270"/>
    </location>
</feature>
<dbReference type="HAMAP" id="MF_00154">
    <property type="entry name" value="CyoE_CtaB"/>
    <property type="match status" value="1"/>
</dbReference>
<evidence type="ECO:0000256" key="2">
    <source>
        <dbReference type="ARBA" id="ARBA00004919"/>
    </source>
</evidence>
<evidence type="ECO:0000256" key="4">
    <source>
        <dbReference type="ARBA" id="ARBA00022475"/>
    </source>
</evidence>
<dbReference type="eggNOG" id="COG0109">
    <property type="taxonomic scope" value="Bacteria"/>
</dbReference>
<feature type="transmembrane region" description="Helical" evidence="14">
    <location>
        <begin position="113"/>
        <end position="132"/>
    </location>
</feature>
<dbReference type="PROSITE" id="PS00943">
    <property type="entry name" value="UBIA"/>
    <property type="match status" value="1"/>
</dbReference>
<evidence type="ECO:0000313" key="16">
    <source>
        <dbReference type="Proteomes" id="UP000029393"/>
    </source>
</evidence>
<protein>
    <recommendedName>
        <fullName evidence="11 14">Protoheme IX farnesyltransferase</fullName>
        <ecNumber evidence="3 14">2.5.1.141</ecNumber>
    </recommendedName>
    <alternativeName>
        <fullName evidence="12 14">Heme B farnesyltransferase</fullName>
    </alternativeName>
    <alternativeName>
        <fullName evidence="10 14">Heme O synthase</fullName>
    </alternativeName>
</protein>
<evidence type="ECO:0000256" key="5">
    <source>
        <dbReference type="ARBA" id="ARBA00022679"/>
    </source>
</evidence>
<feature type="transmembrane region" description="Helical" evidence="14">
    <location>
        <begin position="180"/>
        <end position="201"/>
    </location>
</feature>
<keyword evidence="4 14" id="KW-1003">Cell membrane</keyword>
<comment type="miscellaneous">
    <text evidence="14">Carbon 2 of the heme B porphyrin ring is defined according to the Fischer nomenclature.</text>
</comment>
<sequence>MSTPFAAYWELTKPRVVALIVFTAIIGMFLAIEPGEAWPWERIVLGAVGIWLAASSAAAINHLLDQRIDVLMARTQHRPLATGSLRPMQVLAFAVALGVLSMVLLAWRVNGFTAALTFASLIGYAIVYTGYLKRATPQNIVIGGLAGAAPPLLGWAAVKGWPAGTAFLGLAGAPLHYDHALLLVLVIYVWTPPHFWALAIFRRDDYAKALIPMLPVVYGVTYTRWQILFYTVLLLAVTVLPWATKMAGVFYLGGALVLGGVFLYYAIRLLNPPGELYAMKVFNYSIVYLMALFAFLLADHWLLPPALATPALEFVPSAG</sequence>
<evidence type="ECO:0000256" key="8">
    <source>
        <dbReference type="ARBA" id="ARBA00023133"/>
    </source>
</evidence>
<reference evidence="15 16" key="1">
    <citation type="submission" date="2013-09" db="EMBL/GenBank/DDBJ databases">
        <title>Genome sequencing of Arenimonas metalli.</title>
        <authorList>
            <person name="Chen F."/>
            <person name="Wang G."/>
        </authorList>
    </citation>
    <scope>NUCLEOTIDE SEQUENCE [LARGE SCALE GENOMIC DNA]</scope>
    <source>
        <strain evidence="15 16">CF5-1</strain>
    </source>
</reference>
<proteinExistence type="inferred from homology"/>
<dbReference type="CDD" id="cd13957">
    <property type="entry name" value="PT_UbiA_Cox10"/>
    <property type="match status" value="1"/>
</dbReference>
<comment type="subcellular location">
    <subcellularLocation>
        <location evidence="1 14">Cell membrane</location>
        <topology evidence="1 14">Multi-pass membrane protein</topology>
    </subcellularLocation>
</comment>
<dbReference type="Proteomes" id="UP000029393">
    <property type="component" value="Unassembled WGS sequence"/>
</dbReference>
<keyword evidence="16" id="KW-1185">Reference proteome</keyword>
<dbReference type="Gene3D" id="1.10.357.140">
    <property type="entry name" value="UbiA prenyltransferase"/>
    <property type="match status" value="1"/>
</dbReference>
<dbReference type="UniPathway" id="UPA00834">
    <property type="reaction ID" value="UER00712"/>
</dbReference>
<dbReference type="RefSeq" id="WP_034210165.1">
    <property type="nucleotide sequence ID" value="NZ_AVCK01000003.1"/>
</dbReference>
<evidence type="ECO:0000256" key="13">
    <source>
        <dbReference type="ARBA" id="ARBA00047690"/>
    </source>
</evidence>
<evidence type="ECO:0000256" key="7">
    <source>
        <dbReference type="ARBA" id="ARBA00022989"/>
    </source>
</evidence>